<proteinExistence type="predicted"/>
<evidence type="ECO:0000313" key="3">
    <source>
        <dbReference type="EMBL" id="CAK0889330.1"/>
    </source>
</evidence>
<accession>A0ABN9WVF7</accession>
<organism evidence="3 4">
    <name type="scientific">Prorocentrum cordatum</name>
    <dbReference type="NCBI Taxonomy" id="2364126"/>
    <lineage>
        <taxon>Eukaryota</taxon>
        <taxon>Sar</taxon>
        <taxon>Alveolata</taxon>
        <taxon>Dinophyceae</taxon>
        <taxon>Prorocentrales</taxon>
        <taxon>Prorocentraceae</taxon>
        <taxon>Prorocentrum</taxon>
    </lineage>
</organism>
<feature type="domain" description="Mei2-like C-terminal RNA recognition motif" evidence="2">
    <location>
        <begin position="365"/>
        <end position="461"/>
    </location>
</feature>
<feature type="region of interest" description="Disordered" evidence="1">
    <location>
        <begin position="41"/>
        <end position="72"/>
    </location>
</feature>
<dbReference type="Pfam" id="PF04059">
    <property type="entry name" value="RRM_2"/>
    <property type="match status" value="2"/>
</dbReference>
<dbReference type="SUPFAM" id="SSF54928">
    <property type="entry name" value="RNA-binding domain, RBD"/>
    <property type="match status" value="1"/>
</dbReference>
<feature type="compositionally biased region" description="Low complexity" evidence="1">
    <location>
        <begin position="284"/>
        <end position="297"/>
    </location>
</feature>
<gene>
    <name evidence="3" type="ORF">PCOR1329_LOCUS69889</name>
</gene>
<dbReference type="InterPro" id="IPR012677">
    <property type="entry name" value="Nucleotide-bd_a/b_plait_sf"/>
</dbReference>
<comment type="caution">
    <text evidence="3">The sequence shown here is derived from an EMBL/GenBank/DDBJ whole genome shotgun (WGS) entry which is preliminary data.</text>
</comment>
<evidence type="ECO:0000313" key="4">
    <source>
        <dbReference type="Proteomes" id="UP001189429"/>
    </source>
</evidence>
<feature type="compositionally biased region" description="Low complexity" evidence="1">
    <location>
        <begin position="306"/>
        <end position="322"/>
    </location>
</feature>
<feature type="compositionally biased region" description="Low complexity" evidence="1">
    <location>
        <begin position="337"/>
        <end position="349"/>
    </location>
</feature>
<dbReference type="EMBL" id="CAUYUJ010019193">
    <property type="protein sequence ID" value="CAK0889330.1"/>
    <property type="molecule type" value="Genomic_DNA"/>
</dbReference>
<dbReference type="InterPro" id="IPR035979">
    <property type="entry name" value="RBD_domain_sf"/>
</dbReference>
<name>A0ABN9WVF7_9DINO</name>
<evidence type="ECO:0000259" key="2">
    <source>
        <dbReference type="Pfam" id="PF04059"/>
    </source>
</evidence>
<reference evidence="3" key="1">
    <citation type="submission" date="2023-10" db="EMBL/GenBank/DDBJ databases">
        <authorList>
            <person name="Chen Y."/>
            <person name="Shah S."/>
            <person name="Dougan E. K."/>
            <person name="Thang M."/>
            <person name="Chan C."/>
        </authorList>
    </citation>
    <scope>NUCLEOTIDE SEQUENCE [LARGE SCALE GENOMIC DNA]</scope>
</reference>
<feature type="domain" description="Mei2-like C-terminal RNA recognition motif" evidence="2">
    <location>
        <begin position="78"/>
        <end position="184"/>
    </location>
</feature>
<dbReference type="Proteomes" id="UP001189429">
    <property type="component" value="Unassembled WGS sequence"/>
</dbReference>
<feature type="region of interest" description="Disordered" evidence="1">
    <location>
        <begin position="259"/>
        <end position="322"/>
    </location>
</feature>
<sequence length="508" mass="54021">MDVRAMPRSAQALLAAAGDCATPLPGGVAFPFAFLRRPPKSDAGHLPAPQGGQARDVAGHREESALDPGAALRGEDKRTTVMVKNLYAAEKGKGLSRKGLLLLLDRCGLGDRYSFFYMPCNKVKGELGLPGFAFVNFLSPSDVYALHGALAGELWREVCGSSPAKPPALSYAHFQGHEAMVQHFSLSFAFQASDPETRPILQPEVLHKSNASLQEGLRAASRGESSPENKQRLVCWTEQSLEGVSVTGDAWTLRGAFSDADGSADSRAGSPRELAPGAADLSEPTPSSTDAAATPSARSLCDESHGTASAAATGNGPTAAPRTALRPQARAFVPVGAAAAGAQADPGPGKQRGQGVSQQVVTAKRSTVMMCNVPPSYTREDVVVLLDSYGFAKKVDFLYMPIDFTTMLGIGCAFLNMTTREHAKEFARVFDGFTDWGAADSRVCRVRWSAVQGLAKNMQRLQNSPVMSASVPNSCKPLLFEDGLRIPFPVPIQTSCTERNKARQVKKV</sequence>
<evidence type="ECO:0000256" key="1">
    <source>
        <dbReference type="SAM" id="MobiDB-lite"/>
    </source>
</evidence>
<protein>
    <recommendedName>
        <fullName evidence="2">Mei2-like C-terminal RNA recognition motif domain-containing protein</fullName>
    </recommendedName>
</protein>
<dbReference type="InterPro" id="IPR007201">
    <property type="entry name" value="Mei2-like_Rrm_C"/>
</dbReference>
<keyword evidence="4" id="KW-1185">Reference proteome</keyword>
<dbReference type="Gene3D" id="3.30.70.330">
    <property type="match status" value="1"/>
</dbReference>
<feature type="region of interest" description="Disordered" evidence="1">
    <location>
        <begin position="337"/>
        <end position="357"/>
    </location>
</feature>